<organism evidence="3 4">
    <name type="scientific">Massilia suwonensis</name>
    <dbReference type="NCBI Taxonomy" id="648895"/>
    <lineage>
        <taxon>Bacteria</taxon>
        <taxon>Pseudomonadati</taxon>
        <taxon>Pseudomonadota</taxon>
        <taxon>Betaproteobacteria</taxon>
        <taxon>Burkholderiales</taxon>
        <taxon>Oxalobacteraceae</taxon>
        <taxon>Telluria group</taxon>
        <taxon>Massilia</taxon>
    </lineage>
</organism>
<dbReference type="EMBL" id="JBHSMR010000013">
    <property type="protein sequence ID" value="MFC5478253.1"/>
    <property type="molecule type" value="Genomic_DNA"/>
</dbReference>
<evidence type="ECO:0000256" key="1">
    <source>
        <dbReference type="SAM" id="Phobius"/>
    </source>
</evidence>
<accession>A0ABW0MMQ6</accession>
<keyword evidence="4" id="KW-1185">Reference proteome</keyword>
<protein>
    <submittedName>
        <fullName evidence="3">Pilus assembly protein TadG-related protein</fullName>
    </submittedName>
</protein>
<evidence type="ECO:0000313" key="4">
    <source>
        <dbReference type="Proteomes" id="UP001596101"/>
    </source>
</evidence>
<dbReference type="RefSeq" id="WP_379753621.1">
    <property type="nucleotide sequence ID" value="NZ_JBHSMR010000013.1"/>
</dbReference>
<dbReference type="Proteomes" id="UP001596101">
    <property type="component" value="Unassembled WGS sequence"/>
</dbReference>
<dbReference type="InterPro" id="IPR028087">
    <property type="entry name" value="Tad_N"/>
</dbReference>
<evidence type="ECO:0000313" key="3">
    <source>
        <dbReference type="EMBL" id="MFC5478253.1"/>
    </source>
</evidence>
<dbReference type="Pfam" id="PF13400">
    <property type="entry name" value="Tad"/>
    <property type="match status" value="1"/>
</dbReference>
<name>A0ABW0MMQ6_9BURK</name>
<sequence>MSVASHTPDASRGLHGQPRQRGSVAVMFIVSVIVIFGFFALALDLSRVYNRTIEMQNVADTVALAAAAELNGTAAGVSRALLRASERFVTLPGTVVGGVSYNYSTLTMEWSDAAIAFGTTPAGPWVDAGTAAANSEGLLFARVDTGRLDPAYGDIQAIFLPVLAPATRTVSTAATAVAGRSAIKVVPMGVCAMRPERARDHKGELEEYGFRRGAAYDLMQLNPESTAAGSTFLIDPLVPPGTVGAASATSATAAAPFICTGTMAMARVTGGDVVVSSPFPLSELFSSFNSRFENYTAPCTPASAPPDTNIKEYKYDNGSVPWMSAQPLGQAAAQSLAEGKRWTVVGPDDTPAGTTNVQYGPLWSYAKAARFSAYSPGVPEPANGYGTFGTGDWGTLYSQGTPTATGYPTTTPYAQTSGQHFRAPGRRGVSGRRVLNVPLLACPVTGNHAAILGIGRFFMTVQADATTLVGEFGGLVNEQSLGSNVKLYP</sequence>
<keyword evidence="1" id="KW-1133">Transmembrane helix</keyword>
<evidence type="ECO:0000259" key="2">
    <source>
        <dbReference type="Pfam" id="PF13400"/>
    </source>
</evidence>
<gene>
    <name evidence="3" type="ORF">ACFPQ5_08635</name>
</gene>
<reference evidence="4" key="1">
    <citation type="journal article" date="2019" name="Int. J. Syst. Evol. Microbiol.">
        <title>The Global Catalogue of Microorganisms (GCM) 10K type strain sequencing project: providing services to taxonomists for standard genome sequencing and annotation.</title>
        <authorList>
            <consortium name="The Broad Institute Genomics Platform"/>
            <consortium name="The Broad Institute Genome Sequencing Center for Infectious Disease"/>
            <person name="Wu L."/>
            <person name="Ma J."/>
        </authorList>
    </citation>
    <scope>NUCLEOTIDE SEQUENCE [LARGE SCALE GENOMIC DNA]</scope>
    <source>
        <strain evidence="4">CCUG 43111</strain>
    </source>
</reference>
<comment type="caution">
    <text evidence="3">The sequence shown here is derived from an EMBL/GenBank/DDBJ whole genome shotgun (WGS) entry which is preliminary data.</text>
</comment>
<feature type="transmembrane region" description="Helical" evidence="1">
    <location>
        <begin position="24"/>
        <end position="45"/>
    </location>
</feature>
<feature type="domain" description="Putative Flp pilus-assembly TadG-like N-terminal" evidence="2">
    <location>
        <begin position="22"/>
        <end position="68"/>
    </location>
</feature>
<proteinExistence type="predicted"/>
<keyword evidence="1" id="KW-0812">Transmembrane</keyword>
<keyword evidence="1" id="KW-0472">Membrane</keyword>